<gene>
    <name evidence="2" type="ORF">EDD52_106119</name>
</gene>
<keyword evidence="1" id="KW-0812">Transmembrane</keyword>
<reference evidence="2 3" key="1">
    <citation type="submission" date="2019-03" db="EMBL/GenBank/DDBJ databases">
        <title>Genomic Encyclopedia of Type Strains, Phase IV (KMG-IV): sequencing the most valuable type-strain genomes for metagenomic binning, comparative biology and taxonomic classification.</title>
        <authorList>
            <person name="Goeker M."/>
        </authorList>
    </citation>
    <scope>NUCLEOTIDE SEQUENCE [LARGE SCALE GENOMIC DNA]</scope>
    <source>
        <strain evidence="2 3">DSM 104836</strain>
    </source>
</reference>
<evidence type="ECO:0000313" key="3">
    <source>
        <dbReference type="Proteomes" id="UP000295696"/>
    </source>
</evidence>
<keyword evidence="1" id="KW-0472">Membrane</keyword>
<dbReference type="EMBL" id="SLZU01000006">
    <property type="protein sequence ID" value="TCS63851.1"/>
    <property type="molecule type" value="Genomic_DNA"/>
</dbReference>
<keyword evidence="1" id="KW-1133">Transmembrane helix</keyword>
<keyword evidence="3" id="KW-1185">Reference proteome</keyword>
<comment type="caution">
    <text evidence="2">The sequence shown here is derived from an EMBL/GenBank/DDBJ whole genome shotgun (WGS) entry which is preliminary data.</text>
</comment>
<dbReference type="Proteomes" id="UP000295696">
    <property type="component" value="Unassembled WGS sequence"/>
</dbReference>
<name>A0A4V2UNY5_9RHOB</name>
<evidence type="ECO:0000256" key="1">
    <source>
        <dbReference type="SAM" id="Phobius"/>
    </source>
</evidence>
<sequence length="137" mass="14606">MRPIPNVESTGAPDNNHGITPGMNGMAFHHLRVYFAALLLAVTSVTSAAMLAPDRAEAALAQLSVLGMNANDICGEAPGHDHRCPYCHLLADTPMPCPSGLETRLQSVMAWKLAADLYRAAQARDHARSPRAPPSIL</sequence>
<organism evidence="2 3">
    <name type="scientific">Primorskyibacter sedentarius</name>
    <dbReference type="NCBI Taxonomy" id="745311"/>
    <lineage>
        <taxon>Bacteria</taxon>
        <taxon>Pseudomonadati</taxon>
        <taxon>Pseudomonadota</taxon>
        <taxon>Alphaproteobacteria</taxon>
        <taxon>Rhodobacterales</taxon>
        <taxon>Roseobacteraceae</taxon>
        <taxon>Primorskyibacter</taxon>
    </lineage>
</organism>
<dbReference type="AlphaFoldDB" id="A0A4V2UNY5"/>
<accession>A0A4V2UNY5</accession>
<feature type="transmembrane region" description="Helical" evidence="1">
    <location>
        <begin position="33"/>
        <end position="52"/>
    </location>
</feature>
<proteinExistence type="predicted"/>
<evidence type="ECO:0000313" key="2">
    <source>
        <dbReference type="EMBL" id="TCS63851.1"/>
    </source>
</evidence>
<protein>
    <submittedName>
        <fullName evidence="2">Uncharacterized protein</fullName>
    </submittedName>
</protein>